<dbReference type="Gene3D" id="1.10.260.40">
    <property type="entry name" value="lambda repressor-like DNA-binding domains"/>
    <property type="match status" value="1"/>
</dbReference>
<dbReference type="CDD" id="cd00093">
    <property type="entry name" value="HTH_XRE"/>
    <property type="match status" value="1"/>
</dbReference>
<dbReference type="EMBL" id="JBICRM010000023">
    <property type="protein sequence ID" value="MFG1707815.1"/>
    <property type="molecule type" value="Genomic_DNA"/>
</dbReference>
<sequence length="300" mass="33383">MPKAHGMSHLAENSDEDSRPAGPTALRILVGAQLRRLREARGITREAAGQAIRGSHSKISRLELGRSGFKLRDVIDLLTLYGAAEDERSAVLLLAEQANAPGWWQSYRDVVPDWFEAYIGLEQGAALIRTYEVQLVPGLLQTEDYARAVITQGSTSDSSEQIERRVEVRMRRQRILTSSTPRRLWVVMDEAALHRQVGGSALMRAQLEHLQRMAELPHITLQVLPFLAGGHVGDIGPITILRFAEPELDDVVYLEQLASAQYFSRASEVPPYQHLLNDLGLRAHPAPATAAILRRIIARL</sequence>
<organism evidence="3 4">
    <name type="scientific">Nonomuraea marmarensis</name>
    <dbReference type="NCBI Taxonomy" id="3351344"/>
    <lineage>
        <taxon>Bacteria</taxon>
        <taxon>Bacillati</taxon>
        <taxon>Actinomycetota</taxon>
        <taxon>Actinomycetes</taxon>
        <taxon>Streptosporangiales</taxon>
        <taxon>Streptosporangiaceae</taxon>
        <taxon>Nonomuraea</taxon>
    </lineage>
</organism>
<evidence type="ECO:0000313" key="3">
    <source>
        <dbReference type="EMBL" id="MFG1707815.1"/>
    </source>
</evidence>
<comment type="caution">
    <text evidence="3">The sequence shown here is derived from an EMBL/GenBank/DDBJ whole genome shotgun (WGS) entry which is preliminary data.</text>
</comment>
<reference evidence="3 4" key="1">
    <citation type="submission" date="2024-10" db="EMBL/GenBank/DDBJ databases">
        <authorList>
            <person name="Topkara A.R."/>
            <person name="Saygin H."/>
        </authorList>
    </citation>
    <scope>NUCLEOTIDE SEQUENCE [LARGE SCALE GENOMIC DNA]</scope>
    <source>
        <strain evidence="3 4">M3C6</strain>
    </source>
</reference>
<feature type="domain" description="HTH cro/C1-type" evidence="2">
    <location>
        <begin position="34"/>
        <end position="88"/>
    </location>
</feature>
<dbReference type="Pfam" id="PF13560">
    <property type="entry name" value="HTH_31"/>
    <property type="match status" value="1"/>
</dbReference>
<evidence type="ECO:0000256" key="1">
    <source>
        <dbReference type="SAM" id="MobiDB-lite"/>
    </source>
</evidence>
<gene>
    <name evidence="3" type="ORF">ACFLIM_31875</name>
</gene>
<dbReference type="SMART" id="SM00530">
    <property type="entry name" value="HTH_XRE"/>
    <property type="match status" value="1"/>
</dbReference>
<evidence type="ECO:0000313" key="4">
    <source>
        <dbReference type="Proteomes" id="UP001603978"/>
    </source>
</evidence>
<dbReference type="SUPFAM" id="SSF47413">
    <property type="entry name" value="lambda repressor-like DNA-binding domains"/>
    <property type="match status" value="1"/>
</dbReference>
<evidence type="ECO:0000259" key="2">
    <source>
        <dbReference type="PROSITE" id="PS50943"/>
    </source>
</evidence>
<dbReference type="InterPro" id="IPR043917">
    <property type="entry name" value="DUF5753"/>
</dbReference>
<dbReference type="InterPro" id="IPR001387">
    <property type="entry name" value="Cro/C1-type_HTH"/>
</dbReference>
<dbReference type="Pfam" id="PF19054">
    <property type="entry name" value="DUF5753"/>
    <property type="match status" value="1"/>
</dbReference>
<dbReference type="PROSITE" id="PS50943">
    <property type="entry name" value="HTH_CROC1"/>
    <property type="match status" value="1"/>
</dbReference>
<accession>A0ABW7AKA3</accession>
<dbReference type="Proteomes" id="UP001603978">
    <property type="component" value="Unassembled WGS sequence"/>
</dbReference>
<name>A0ABW7AKA3_9ACTN</name>
<dbReference type="RefSeq" id="WP_393171796.1">
    <property type="nucleotide sequence ID" value="NZ_JBICRM010000023.1"/>
</dbReference>
<dbReference type="InterPro" id="IPR010982">
    <property type="entry name" value="Lambda_DNA-bd_dom_sf"/>
</dbReference>
<proteinExistence type="predicted"/>
<keyword evidence="4" id="KW-1185">Reference proteome</keyword>
<protein>
    <submittedName>
        <fullName evidence="3">Helix-turn-helix domain-containing protein</fullName>
    </submittedName>
</protein>
<feature type="region of interest" description="Disordered" evidence="1">
    <location>
        <begin position="1"/>
        <end position="22"/>
    </location>
</feature>